<dbReference type="EMBL" id="JAGFBR010000007">
    <property type="protein sequence ID" value="KAH0464559.1"/>
    <property type="molecule type" value="Genomic_DNA"/>
</dbReference>
<proteinExistence type="predicted"/>
<reference evidence="2 3" key="1">
    <citation type="journal article" date="2021" name="Hortic Res">
        <title>Chromosome-scale assembly of the Dendrobium chrysotoxum genome enhances the understanding of orchid evolution.</title>
        <authorList>
            <person name="Zhang Y."/>
            <person name="Zhang G.Q."/>
            <person name="Zhang D."/>
            <person name="Liu X.D."/>
            <person name="Xu X.Y."/>
            <person name="Sun W.H."/>
            <person name="Yu X."/>
            <person name="Zhu X."/>
            <person name="Wang Z.W."/>
            <person name="Zhao X."/>
            <person name="Zhong W.Y."/>
            <person name="Chen H."/>
            <person name="Yin W.L."/>
            <person name="Huang T."/>
            <person name="Niu S.C."/>
            <person name="Liu Z.J."/>
        </authorList>
    </citation>
    <scope>NUCLEOTIDE SEQUENCE [LARGE SCALE GENOMIC DNA]</scope>
    <source>
        <strain evidence="2">Lindl</strain>
    </source>
</reference>
<keyword evidence="1" id="KW-0812">Transmembrane</keyword>
<organism evidence="2 3">
    <name type="scientific">Dendrobium chrysotoxum</name>
    <name type="common">Orchid</name>
    <dbReference type="NCBI Taxonomy" id="161865"/>
    <lineage>
        <taxon>Eukaryota</taxon>
        <taxon>Viridiplantae</taxon>
        <taxon>Streptophyta</taxon>
        <taxon>Embryophyta</taxon>
        <taxon>Tracheophyta</taxon>
        <taxon>Spermatophyta</taxon>
        <taxon>Magnoliopsida</taxon>
        <taxon>Liliopsida</taxon>
        <taxon>Asparagales</taxon>
        <taxon>Orchidaceae</taxon>
        <taxon>Epidendroideae</taxon>
        <taxon>Malaxideae</taxon>
        <taxon>Dendrobiinae</taxon>
        <taxon>Dendrobium</taxon>
    </lineage>
</organism>
<name>A0AAV7H8Y3_DENCH</name>
<keyword evidence="3" id="KW-1185">Reference proteome</keyword>
<protein>
    <submittedName>
        <fullName evidence="2">Uncharacterized protein</fullName>
    </submittedName>
</protein>
<evidence type="ECO:0000313" key="2">
    <source>
        <dbReference type="EMBL" id="KAH0464559.1"/>
    </source>
</evidence>
<keyword evidence="1" id="KW-1133">Transmembrane helix</keyword>
<accession>A0AAV7H8Y3</accession>
<evidence type="ECO:0000256" key="1">
    <source>
        <dbReference type="SAM" id="Phobius"/>
    </source>
</evidence>
<sequence length="71" mass="8504">MKMKTDLRQDVAFYEQMIFPQNAEVENRYADIREAEQLIKCMRMRMKHTRLTVIMHIMLILVFARIITATG</sequence>
<keyword evidence="1" id="KW-0472">Membrane</keyword>
<evidence type="ECO:0000313" key="3">
    <source>
        <dbReference type="Proteomes" id="UP000775213"/>
    </source>
</evidence>
<dbReference type="AlphaFoldDB" id="A0AAV7H8Y3"/>
<comment type="caution">
    <text evidence="2">The sequence shown here is derived from an EMBL/GenBank/DDBJ whole genome shotgun (WGS) entry which is preliminary data.</text>
</comment>
<gene>
    <name evidence="2" type="ORF">IEQ34_007345</name>
</gene>
<feature type="transmembrane region" description="Helical" evidence="1">
    <location>
        <begin position="51"/>
        <end position="68"/>
    </location>
</feature>
<dbReference type="Proteomes" id="UP000775213">
    <property type="component" value="Unassembled WGS sequence"/>
</dbReference>